<proteinExistence type="predicted"/>
<reference evidence="1 2" key="1">
    <citation type="journal article" date="2015" name="Stand. Genomic Sci.">
        <title>Genomic Encyclopedia of Bacterial and Archaeal Type Strains, Phase III: the genomes of soil and plant-associated and newly described type strains.</title>
        <authorList>
            <person name="Whitman W.B."/>
            <person name="Woyke T."/>
            <person name="Klenk H.P."/>
            <person name="Zhou Y."/>
            <person name="Lilburn T.G."/>
            <person name="Beck B.J."/>
            <person name="De Vos P."/>
            <person name="Vandamme P."/>
            <person name="Eisen J.A."/>
            <person name="Garrity G."/>
            <person name="Hugenholtz P."/>
            <person name="Kyrpides N.C."/>
        </authorList>
    </citation>
    <scope>NUCLEOTIDE SEQUENCE [LARGE SCALE GENOMIC DNA]</scope>
    <source>
        <strain evidence="1 2">VKM Ac-2541</strain>
    </source>
</reference>
<keyword evidence="2" id="KW-1185">Reference proteome</keyword>
<name>A0A4R2IIR1_9ACTN</name>
<evidence type="ECO:0000313" key="1">
    <source>
        <dbReference type="EMBL" id="TCO44921.1"/>
    </source>
</evidence>
<organism evidence="1 2">
    <name type="scientific">Kribbella antiqua</name>
    <dbReference type="NCBI Taxonomy" id="2512217"/>
    <lineage>
        <taxon>Bacteria</taxon>
        <taxon>Bacillati</taxon>
        <taxon>Actinomycetota</taxon>
        <taxon>Actinomycetes</taxon>
        <taxon>Propionibacteriales</taxon>
        <taxon>Kribbellaceae</taxon>
        <taxon>Kribbella</taxon>
    </lineage>
</organism>
<gene>
    <name evidence="1" type="ORF">EV646_10993</name>
</gene>
<sequence>MTRKEFQVSDAAGWRTAKRRPAMPVETVIVVPEVWKAAKRFAAGDPCRIEVLSPEVVVVRNKRIRCSTTPTNPPVEWAPRGA</sequence>
<comment type="caution">
    <text evidence="1">The sequence shown here is derived from an EMBL/GenBank/DDBJ whole genome shotgun (WGS) entry which is preliminary data.</text>
</comment>
<accession>A0A4R2IIR1</accession>
<dbReference type="Proteomes" id="UP000295573">
    <property type="component" value="Unassembled WGS sequence"/>
</dbReference>
<dbReference type="EMBL" id="SLWR01000009">
    <property type="protein sequence ID" value="TCO44921.1"/>
    <property type="molecule type" value="Genomic_DNA"/>
</dbReference>
<dbReference type="AlphaFoldDB" id="A0A4R2IIR1"/>
<dbReference type="RefSeq" id="WP_132152595.1">
    <property type="nucleotide sequence ID" value="NZ_SLWR01000009.1"/>
</dbReference>
<evidence type="ECO:0000313" key="2">
    <source>
        <dbReference type="Proteomes" id="UP000295573"/>
    </source>
</evidence>
<protein>
    <submittedName>
        <fullName evidence="1">Uncharacterized protein</fullName>
    </submittedName>
</protein>